<sequence length="114" mass="13249">MSEVDHVIQRFLSANGGYLAYPFNQPGRQQTVLWHVLKHRSNQKMYAAIFEKDQHILINIKLTPAHVDEMVQQRGIERGFHMNKRHWVTIDLMVASLSEAELDHMVAESAQLTR</sequence>
<dbReference type="InterPro" id="IPR007351">
    <property type="entry name" value="YjbR"/>
</dbReference>
<dbReference type="EMBL" id="CP060724">
    <property type="protein sequence ID" value="QNN74671.1"/>
    <property type="molecule type" value="Genomic_DNA"/>
</dbReference>
<dbReference type="PANTHER" id="PTHR35145">
    <property type="entry name" value="CYTOPLASMIC PROTEIN-RELATED"/>
    <property type="match status" value="1"/>
</dbReference>
<reference evidence="1 2" key="1">
    <citation type="submission" date="2020-08" db="EMBL/GenBank/DDBJ databases">
        <title>Genome sequence of Weissella diestrammenae KACC 16890T.</title>
        <authorList>
            <person name="Hyun D.-W."/>
            <person name="Bae J.-W."/>
        </authorList>
    </citation>
    <scope>NUCLEOTIDE SEQUENCE [LARGE SCALE GENOMIC DNA]</scope>
    <source>
        <strain evidence="1 2">KACC 16890</strain>
    </source>
</reference>
<dbReference type="RefSeq" id="WP_187528506.1">
    <property type="nucleotide sequence ID" value="NZ_CP060724.1"/>
</dbReference>
<keyword evidence="1" id="KW-0238">DNA-binding</keyword>
<dbReference type="KEGG" id="wdi:H9L19_04345"/>
<dbReference type="Proteomes" id="UP000515800">
    <property type="component" value="Chromosome"/>
</dbReference>
<dbReference type="InterPro" id="IPR038056">
    <property type="entry name" value="YjbR-like_sf"/>
</dbReference>
<gene>
    <name evidence="1" type="ORF">H9L19_04345</name>
</gene>
<dbReference type="AlphaFoldDB" id="A0A7G9T3J6"/>
<accession>A0A7G9T3J6</accession>
<dbReference type="SUPFAM" id="SSF142906">
    <property type="entry name" value="YjbR-like"/>
    <property type="match status" value="1"/>
</dbReference>
<proteinExistence type="predicted"/>
<evidence type="ECO:0000313" key="1">
    <source>
        <dbReference type="EMBL" id="QNN74671.1"/>
    </source>
</evidence>
<dbReference type="InterPro" id="IPR058532">
    <property type="entry name" value="YjbR/MT2646/Rv2570-like"/>
</dbReference>
<dbReference type="Gene3D" id="3.90.1150.30">
    <property type="match status" value="1"/>
</dbReference>
<protein>
    <submittedName>
        <fullName evidence="1">MmcQ/YjbR family DNA-binding protein</fullName>
    </submittedName>
</protein>
<organism evidence="1 2">
    <name type="scientific">Weissella diestrammenae</name>
    <dbReference type="NCBI Taxonomy" id="1162633"/>
    <lineage>
        <taxon>Bacteria</taxon>
        <taxon>Bacillati</taxon>
        <taxon>Bacillota</taxon>
        <taxon>Bacilli</taxon>
        <taxon>Lactobacillales</taxon>
        <taxon>Lactobacillaceae</taxon>
        <taxon>Weissella</taxon>
    </lineage>
</organism>
<dbReference type="Pfam" id="PF04237">
    <property type="entry name" value="YjbR"/>
    <property type="match status" value="1"/>
</dbReference>
<dbReference type="PANTHER" id="PTHR35145:SF1">
    <property type="entry name" value="CYTOPLASMIC PROTEIN"/>
    <property type="match status" value="1"/>
</dbReference>
<evidence type="ECO:0000313" key="2">
    <source>
        <dbReference type="Proteomes" id="UP000515800"/>
    </source>
</evidence>
<name>A0A7G9T3J6_9LACO</name>
<dbReference type="GO" id="GO:0003677">
    <property type="term" value="F:DNA binding"/>
    <property type="evidence" value="ECO:0007669"/>
    <property type="project" value="UniProtKB-KW"/>
</dbReference>
<keyword evidence="2" id="KW-1185">Reference proteome</keyword>